<protein>
    <recommendedName>
        <fullName evidence="3">Phosphohistidine phosphatase</fullName>
    </recommendedName>
</protein>
<name>A0A6H1UBT7_9GAMM</name>
<dbReference type="InterPro" id="IPR029033">
    <property type="entry name" value="His_PPase_superfam"/>
</dbReference>
<keyword evidence="2" id="KW-1185">Reference proteome</keyword>
<reference evidence="1 2" key="1">
    <citation type="submission" date="2020-04" db="EMBL/GenBank/DDBJ databases">
        <title>Ferrimonas sp. S7 isolated from sea water.</title>
        <authorList>
            <person name="Bae S.S."/>
            <person name="Baek K."/>
        </authorList>
    </citation>
    <scope>NUCLEOTIDE SEQUENCE [LARGE SCALE GENOMIC DNA]</scope>
    <source>
        <strain evidence="1 2">S7</strain>
    </source>
</reference>
<proteinExistence type="predicted"/>
<accession>A0A6H1UBT7</accession>
<dbReference type="RefSeq" id="WP_168659369.1">
    <property type="nucleotide sequence ID" value="NZ_CP051180.1"/>
</dbReference>
<sequence>MSLVLLRHAKSCWDQPTLEDWQRPLATRGINTLPKVLTQLQQWHLTPTQIICSDAVRAVATAKVVAASYPNATYLQLPELYMAKLHDWNNLLYDYKTEANQSDQCQLWVGHNPAMQQLVEQLSGIHIIKFRTAAMAWLSADGVRLFRTTTA</sequence>
<evidence type="ECO:0008006" key="3">
    <source>
        <dbReference type="Google" id="ProtNLM"/>
    </source>
</evidence>
<dbReference type="InterPro" id="IPR013078">
    <property type="entry name" value="His_Pase_superF_clade-1"/>
</dbReference>
<dbReference type="Pfam" id="PF00300">
    <property type="entry name" value="His_Phos_1"/>
    <property type="match status" value="1"/>
</dbReference>
<organism evidence="1 2">
    <name type="scientific">Ferrimonas lipolytica</name>
    <dbReference type="NCBI Taxonomy" id="2724191"/>
    <lineage>
        <taxon>Bacteria</taxon>
        <taxon>Pseudomonadati</taxon>
        <taxon>Pseudomonadota</taxon>
        <taxon>Gammaproteobacteria</taxon>
        <taxon>Alteromonadales</taxon>
        <taxon>Ferrimonadaceae</taxon>
        <taxon>Ferrimonas</taxon>
    </lineage>
</organism>
<dbReference type="EMBL" id="CP051180">
    <property type="protein sequence ID" value="QIZ76109.1"/>
    <property type="molecule type" value="Genomic_DNA"/>
</dbReference>
<dbReference type="AlphaFoldDB" id="A0A6H1UBT7"/>
<dbReference type="Gene3D" id="3.40.50.1240">
    <property type="entry name" value="Phosphoglycerate mutase-like"/>
    <property type="match status" value="1"/>
</dbReference>
<evidence type="ECO:0000313" key="1">
    <source>
        <dbReference type="EMBL" id="QIZ76109.1"/>
    </source>
</evidence>
<gene>
    <name evidence="1" type="ORF">HER31_03910</name>
</gene>
<dbReference type="KEGG" id="fes:HER31_03910"/>
<evidence type="ECO:0000313" key="2">
    <source>
        <dbReference type="Proteomes" id="UP000501602"/>
    </source>
</evidence>
<dbReference type="SUPFAM" id="SSF53254">
    <property type="entry name" value="Phosphoglycerate mutase-like"/>
    <property type="match status" value="1"/>
</dbReference>
<dbReference type="Proteomes" id="UP000501602">
    <property type="component" value="Chromosome"/>
</dbReference>
<dbReference type="PANTHER" id="PTHR47623:SF1">
    <property type="entry name" value="OS09G0287300 PROTEIN"/>
    <property type="match status" value="1"/>
</dbReference>
<dbReference type="PANTHER" id="PTHR47623">
    <property type="entry name" value="OS09G0287300 PROTEIN"/>
    <property type="match status" value="1"/>
</dbReference>